<dbReference type="Pfam" id="PF00534">
    <property type="entry name" value="Glycos_transf_1"/>
    <property type="match status" value="1"/>
</dbReference>
<keyword evidence="2" id="KW-0808">Transferase</keyword>
<keyword evidence="3" id="KW-1185">Reference proteome</keyword>
<keyword evidence="2" id="KW-0328">Glycosyltransferase</keyword>
<dbReference type="EMBL" id="JBELQA010000008">
    <property type="protein sequence ID" value="MFL9831936.1"/>
    <property type="molecule type" value="Genomic_DNA"/>
</dbReference>
<organism evidence="2 3">
    <name type="scientific">Flavobacterium plantiphilum</name>
    <dbReference type="NCBI Taxonomy" id="3163297"/>
    <lineage>
        <taxon>Bacteria</taxon>
        <taxon>Pseudomonadati</taxon>
        <taxon>Bacteroidota</taxon>
        <taxon>Flavobacteriia</taxon>
        <taxon>Flavobacteriales</taxon>
        <taxon>Flavobacteriaceae</taxon>
        <taxon>Flavobacterium</taxon>
    </lineage>
</organism>
<dbReference type="Gene3D" id="3.40.50.2000">
    <property type="entry name" value="Glycogen Phosphorylase B"/>
    <property type="match status" value="1"/>
</dbReference>
<dbReference type="GO" id="GO:0016757">
    <property type="term" value="F:glycosyltransferase activity"/>
    <property type="evidence" value="ECO:0007669"/>
    <property type="project" value="UniProtKB-KW"/>
</dbReference>
<accession>A0ABW8XVM0</accession>
<dbReference type="RefSeq" id="WP_408082385.1">
    <property type="nucleotide sequence ID" value="NZ_JBELQA010000008.1"/>
</dbReference>
<gene>
    <name evidence="2" type="ORF">ABS764_13875</name>
</gene>
<protein>
    <submittedName>
        <fullName evidence="2">Glycosyltransferase</fullName>
        <ecNumber evidence="2">2.4.-.-</ecNumber>
    </submittedName>
</protein>
<evidence type="ECO:0000259" key="1">
    <source>
        <dbReference type="Pfam" id="PF00534"/>
    </source>
</evidence>
<evidence type="ECO:0000313" key="3">
    <source>
        <dbReference type="Proteomes" id="UP001629260"/>
    </source>
</evidence>
<dbReference type="PANTHER" id="PTHR45947:SF3">
    <property type="entry name" value="SULFOQUINOVOSYL TRANSFERASE SQD2"/>
    <property type="match status" value="1"/>
</dbReference>
<dbReference type="InterPro" id="IPR050194">
    <property type="entry name" value="Glycosyltransferase_grp1"/>
</dbReference>
<dbReference type="EC" id="2.4.-.-" evidence="2"/>
<feature type="domain" description="Glycosyl transferase family 1" evidence="1">
    <location>
        <begin position="164"/>
        <end position="303"/>
    </location>
</feature>
<evidence type="ECO:0000313" key="2">
    <source>
        <dbReference type="EMBL" id="MFL9831936.1"/>
    </source>
</evidence>
<dbReference type="SUPFAM" id="SSF53756">
    <property type="entry name" value="UDP-Glycosyltransferase/glycogen phosphorylase"/>
    <property type="match status" value="1"/>
</dbReference>
<reference evidence="2 3" key="1">
    <citation type="submission" date="2024-06" db="EMBL/GenBank/DDBJ databases">
        <authorList>
            <person name="Kaempfer P."/>
            <person name="Viver T."/>
        </authorList>
    </citation>
    <scope>NUCLEOTIDE SEQUENCE [LARGE SCALE GENOMIC DNA]</scope>
    <source>
        <strain evidence="2 3">ST-87</strain>
    </source>
</reference>
<dbReference type="PANTHER" id="PTHR45947">
    <property type="entry name" value="SULFOQUINOVOSYL TRANSFERASE SQD2"/>
    <property type="match status" value="1"/>
</dbReference>
<sequence>MKQLIVTCLPSFYKNLAFKRIAQHTSLKVFFTYDSKIKREGDFFRYELNEENIVKNTSKFYNIKNLYLESKKSDYVTLGGWDDLYFWFLRFVVPKHKLRLIVESSIYEFRHSKLLTPIKRIFISGIAECIVSGQPHSRLVKKLGFKGKITISRGVGVLDFDYKPKIKSKPDEIINFLYVGRVSEDKGLDLLFTFFKKNQDLHLNIVGSIENEKYLDVINKNHNITFHGYKNRHELKDIYDSNDVFVLASLVEPWGLVVEEALYHGLPVMLSDKVGCNEDLVKFYNVGEVFETNNLEDLSEKMLNMRNVDQYIKYCSNINSIDFNDISNNYVKSFYD</sequence>
<dbReference type="InterPro" id="IPR001296">
    <property type="entry name" value="Glyco_trans_1"/>
</dbReference>
<name>A0ABW8XVM0_9FLAO</name>
<dbReference type="Proteomes" id="UP001629260">
    <property type="component" value="Unassembled WGS sequence"/>
</dbReference>
<proteinExistence type="predicted"/>
<comment type="caution">
    <text evidence="2">The sequence shown here is derived from an EMBL/GenBank/DDBJ whole genome shotgun (WGS) entry which is preliminary data.</text>
</comment>